<dbReference type="SUPFAM" id="SSF51445">
    <property type="entry name" value="(Trans)glycosidases"/>
    <property type="match status" value="1"/>
</dbReference>
<dbReference type="GO" id="GO:0030246">
    <property type="term" value="F:carbohydrate binding"/>
    <property type="evidence" value="ECO:0007669"/>
    <property type="project" value="InterPro"/>
</dbReference>
<dbReference type="GO" id="GO:0005975">
    <property type="term" value="P:carbohydrate metabolic process"/>
    <property type="evidence" value="ECO:0007669"/>
    <property type="project" value="InterPro"/>
</dbReference>
<sequence length="675" mass="78655">MIFEKGGKLYRRYDKELLCLEPYGKNGLRVRATQLSEFSDERLSALIEPEEKAENAKVWVDGKTGYIENGKILCKVLRTGKMKFYDRHGKLLLEDYEKNRFRENDPEEKDSALEIAPRTFTPHLGTNSYKLSVKFEAKEDEKFYGMGEYAHPYLNLKGCALELSQRNSQISVPFTLSSRGYGFLWNNPAVGKAIFGRNLTEWIADSTRQMDFWITAGDTPAEIMESYSNVTGHTPMMPDYATGFWQCKLRYRTQEELLNVAREYKRRGLPISVIVIDFFHWTAQGDFQFDPEFWPDPEGMVKELKEMGIELMVSVWPTVEEASENYKYMEEMGYLIRTEAGSRLNIKNKDTYMDATNPEAREFVWEKLKAHYYDKGIHLFWLDECEPEVTKYEYENYRFYAGSDKEAGNLYPKEFARMVYEGRKAEGEKDILSLTRCAWAGSQKYGALVWTGDVYSDFNSLRNQIAAGMNMGLSGIPWWTTDIGGFHGGNAASPEFRECLVRWFEFGAFCPVFRLHGFRNPIVTDPKEMVFTGKNAKEWKYTSGSPNEVWSYGEEVYQICEKYLKLREKMRPYIKEQMRAAHEKGTPVMRPLFFDYPEDTKAWEIEDQYMFGPDILVAPVVYEGTREREVYLPEGEWVQIHSKDTFAGGQKIICKAELDEIPVFVKREKEEIFYE</sequence>
<dbReference type="InterPro" id="IPR000322">
    <property type="entry name" value="Glyco_hydro_31_TIM"/>
</dbReference>
<comment type="caution">
    <text evidence="6">The sequence shown here is derived from an EMBL/GenBank/DDBJ whole genome shotgun (WGS) entry which is preliminary data.</text>
</comment>
<dbReference type="CDD" id="cd14752">
    <property type="entry name" value="GH31_N"/>
    <property type="match status" value="1"/>
</dbReference>
<keyword evidence="2" id="KW-0378">Hydrolase</keyword>
<dbReference type="InterPro" id="IPR017853">
    <property type="entry name" value="GH"/>
</dbReference>
<dbReference type="InterPro" id="IPR013780">
    <property type="entry name" value="Glyco_hydro_b"/>
</dbReference>
<dbReference type="RefSeq" id="WP_161159119.1">
    <property type="nucleotide sequence ID" value="NZ_WWSB01000007.1"/>
</dbReference>
<evidence type="ECO:0000313" key="6">
    <source>
        <dbReference type="EMBL" id="MZK17901.1"/>
    </source>
</evidence>
<dbReference type="InterPro" id="IPR051816">
    <property type="entry name" value="Glycosyl_Hydrolase_31"/>
</dbReference>
<evidence type="ECO:0000256" key="1">
    <source>
        <dbReference type="ARBA" id="ARBA00007806"/>
    </source>
</evidence>
<evidence type="ECO:0000259" key="4">
    <source>
        <dbReference type="Pfam" id="PF13802"/>
    </source>
</evidence>
<keyword evidence="2" id="KW-0326">Glycosidase</keyword>
<dbReference type="Gene3D" id="2.60.40.1760">
    <property type="entry name" value="glycosyl hydrolase (family 31)"/>
    <property type="match status" value="1"/>
</dbReference>
<dbReference type="GO" id="GO:0004553">
    <property type="term" value="F:hydrolase activity, hydrolyzing O-glycosyl compounds"/>
    <property type="evidence" value="ECO:0007669"/>
    <property type="project" value="InterPro"/>
</dbReference>
<feature type="domain" description="Glycoside hydrolase family 31 N-terminal" evidence="4">
    <location>
        <begin position="19"/>
        <end position="189"/>
    </location>
</feature>
<name>A0A845KME6_9FIRM</name>
<dbReference type="Pfam" id="PF21365">
    <property type="entry name" value="Glyco_hydro_31_3rd"/>
    <property type="match status" value="1"/>
</dbReference>
<dbReference type="EMBL" id="WWSB01000007">
    <property type="protein sequence ID" value="MZK17901.1"/>
    <property type="molecule type" value="Genomic_DNA"/>
</dbReference>
<gene>
    <name evidence="6" type="ORF">GT565_07205</name>
</gene>
<proteinExistence type="inferred from homology"/>
<dbReference type="CDD" id="cd06591">
    <property type="entry name" value="GH31_xylosidase_XylS"/>
    <property type="match status" value="1"/>
</dbReference>
<dbReference type="PANTHER" id="PTHR43863:SF2">
    <property type="entry name" value="MALTASE-GLUCOAMYLASE"/>
    <property type="match status" value="1"/>
</dbReference>
<evidence type="ECO:0000256" key="2">
    <source>
        <dbReference type="RuleBase" id="RU361185"/>
    </source>
</evidence>
<evidence type="ECO:0000259" key="3">
    <source>
        <dbReference type="Pfam" id="PF01055"/>
    </source>
</evidence>
<dbReference type="SUPFAM" id="SSF51011">
    <property type="entry name" value="Glycosyl hydrolase domain"/>
    <property type="match status" value="1"/>
</dbReference>
<dbReference type="Gene3D" id="3.20.20.80">
    <property type="entry name" value="Glycosidases"/>
    <property type="match status" value="1"/>
</dbReference>
<dbReference type="Gene3D" id="2.60.40.1180">
    <property type="entry name" value="Golgi alpha-mannosidase II"/>
    <property type="match status" value="1"/>
</dbReference>
<evidence type="ECO:0000313" key="7">
    <source>
        <dbReference type="Proteomes" id="UP000446719"/>
    </source>
</evidence>
<reference evidence="6 7" key="1">
    <citation type="journal article" date="2019" name="Nat. Med.">
        <title>A library of human gut bacterial isolates paired with longitudinal multiomics data enables mechanistic microbiome research.</title>
        <authorList>
            <person name="Poyet M."/>
            <person name="Groussin M."/>
            <person name="Gibbons S.M."/>
            <person name="Avila-Pacheco J."/>
            <person name="Jiang X."/>
            <person name="Kearney S.M."/>
            <person name="Perrotta A.R."/>
            <person name="Berdy B."/>
            <person name="Zhao S."/>
            <person name="Lieberman T.D."/>
            <person name="Swanson P.K."/>
            <person name="Smith M."/>
            <person name="Roesemann S."/>
            <person name="Alexander J.E."/>
            <person name="Rich S.A."/>
            <person name="Livny J."/>
            <person name="Vlamakis H."/>
            <person name="Clish C."/>
            <person name="Bullock K."/>
            <person name="Deik A."/>
            <person name="Scott J."/>
            <person name="Pierce K.A."/>
            <person name="Xavier R.J."/>
            <person name="Alm E.J."/>
        </authorList>
    </citation>
    <scope>NUCLEOTIDE SEQUENCE [LARGE SCALE GENOMIC DNA]</scope>
    <source>
        <strain evidence="6 7">BIOML-A7</strain>
    </source>
</reference>
<feature type="domain" description="Glycosyl hydrolase family 31 C-terminal" evidence="5">
    <location>
        <begin position="585"/>
        <end position="667"/>
    </location>
</feature>
<dbReference type="SUPFAM" id="SSF74650">
    <property type="entry name" value="Galactose mutarotase-like"/>
    <property type="match status" value="1"/>
</dbReference>
<dbReference type="Pfam" id="PF01055">
    <property type="entry name" value="Glyco_hydro_31_2nd"/>
    <property type="match status" value="1"/>
</dbReference>
<dbReference type="Proteomes" id="UP000446719">
    <property type="component" value="Unassembled WGS sequence"/>
</dbReference>
<dbReference type="InterPro" id="IPR011013">
    <property type="entry name" value="Gal_mutarotase_sf_dom"/>
</dbReference>
<dbReference type="PANTHER" id="PTHR43863">
    <property type="entry name" value="HYDROLASE, PUTATIVE (AFU_ORTHOLOGUE AFUA_1G03140)-RELATED"/>
    <property type="match status" value="1"/>
</dbReference>
<accession>A0A845KME6</accession>
<comment type="similarity">
    <text evidence="1 2">Belongs to the glycosyl hydrolase 31 family.</text>
</comment>
<protein>
    <submittedName>
        <fullName evidence="6">Family 31 glucosidase</fullName>
    </submittedName>
</protein>
<dbReference type="InterPro" id="IPR048395">
    <property type="entry name" value="Glyco_hydro_31_C"/>
</dbReference>
<organism evidence="6 7">
    <name type="scientific">Dorea longicatena</name>
    <dbReference type="NCBI Taxonomy" id="88431"/>
    <lineage>
        <taxon>Bacteria</taxon>
        <taxon>Bacillati</taxon>
        <taxon>Bacillota</taxon>
        <taxon>Clostridia</taxon>
        <taxon>Lachnospirales</taxon>
        <taxon>Lachnospiraceae</taxon>
        <taxon>Dorea</taxon>
    </lineage>
</organism>
<dbReference type="Pfam" id="PF13802">
    <property type="entry name" value="Gal_mutarotas_2"/>
    <property type="match status" value="1"/>
</dbReference>
<dbReference type="AlphaFoldDB" id="A0A845KME6"/>
<feature type="domain" description="Glycoside hydrolase family 31 TIM barrel" evidence="3">
    <location>
        <begin position="234"/>
        <end position="574"/>
    </location>
</feature>
<evidence type="ECO:0000259" key="5">
    <source>
        <dbReference type="Pfam" id="PF21365"/>
    </source>
</evidence>
<dbReference type="InterPro" id="IPR025887">
    <property type="entry name" value="Glyco_hydro_31_N_dom"/>
</dbReference>